<dbReference type="GO" id="GO:0005576">
    <property type="term" value="C:extracellular region"/>
    <property type="evidence" value="ECO:0007669"/>
    <property type="project" value="UniProtKB-SubCell"/>
</dbReference>
<dbReference type="Pfam" id="PF03534">
    <property type="entry name" value="SpvB"/>
    <property type="match status" value="1"/>
</dbReference>
<feature type="non-terminal residue" evidence="5">
    <location>
        <position position="343"/>
    </location>
</feature>
<dbReference type="SUPFAM" id="SSF69318">
    <property type="entry name" value="Integrin alpha N-terminal domain"/>
    <property type="match status" value="1"/>
</dbReference>
<organism evidence="5 6">
    <name type="scientific">Spartinivicinus marinus</name>
    <dbReference type="NCBI Taxonomy" id="2994442"/>
    <lineage>
        <taxon>Bacteria</taxon>
        <taxon>Pseudomonadati</taxon>
        <taxon>Pseudomonadota</taxon>
        <taxon>Gammaproteobacteria</taxon>
        <taxon>Oceanospirillales</taxon>
        <taxon>Zooshikellaceae</taxon>
        <taxon>Spartinivicinus</taxon>
    </lineage>
</organism>
<feature type="domain" description="Insecticide toxin TcdB middle/N-terminal" evidence="4">
    <location>
        <begin position="246"/>
        <end position="341"/>
    </location>
</feature>
<evidence type="ECO:0000256" key="2">
    <source>
        <dbReference type="ARBA" id="ARBA00022525"/>
    </source>
</evidence>
<dbReference type="InterPro" id="IPR022045">
    <property type="entry name" value="TcdB_toxin_mid/N"/>
</dbReference>
<dbReference type="GO" id="GO:0005737">
    <property type="term" value="C:cytoplasm"/>
    <property type="evidence" value="ECO:0007669"/>
    <property type="project" value="InterPro"/>
</dbReference>
<dbReference type="RefSeq" id="WP_180572072.1">
    <property type="nucleotide sequence ID" value="NZ_JACCKB010000294.1"/>
</dbReference>
<feature type="non-terminal residue" evidence="5">
    <location>
        <position position="1"/>
    </location>
</feature>
<dbReference type="Proteomes" id="UP000569732">
    <property type="component" value="Unassembled WGS sequence"/>
</dbReference>
<reference evidence="5 6" key="1">
    <citation type="submission" date="2020-07" db="EMBL/GenBank/DDBJ databases">
        <title>Endozoicomonas sp. nov., isolated from sediment.</title>
        <authorList>
            <person name="Gu T."/>
        </authorList>
    </citation>
    <scope>NUCLEOTIDE SEQUENCE [LARGE SCALE GENOMIC DNA]</scope>
    <source>
        <strain evidence="5 6">SM1973</strain>
    </source>
</reference>
<dbReference type="Gene3D" id="2.130.10.130">
    <property type="entry name" value="Integrin alpha, N-terminal"/>
    <property type="match status" value="1"/>
</dbReference>
<comment type="subcellular location">
    <subcellularLocation>
        <location evidence="1">Secreted</location>
    </subcellularLocation>
</comment>
<keyword evidence="3" id="KW-0843">Virulence</keyword>
<evidence type="ECO:0000259" key="4">
    <source>
        <dbReference type="Pfam" id="PF12256"/>
    </source>
</evidence>
<evidence type="ECO:0000313" key="6">
    <source>
        <dbReference type="Proteomes" id="UP000569732"/>
    </source>
</evidence>
<protein>
    <submittedName>
        <fullName evidence="5">VCBS repeat-containing protein</fullName>
    </submittedName>
</protein>
<keyword evidence="6" id="KW-1185">Reference proteome</keyword>
<dbReference type="EMBL" id="JACCKB010000294">
    <property type="protein sequence ID" value="NYZ70143.1"/>
    <property type="molecule type" value="Genomic_DNA"/>
</dbReference>
<dbReference type="InterPro" id="IPR003284">
    <property type="entry name" value="Sal_SpvB"/>
</dbReference>
<dbReference type="AlphaFoldDB" id="A0A853IA29"/>
<dbReference type="InterPro" id="IPR028994">
    <property type="entry name" value="Integrin_alpha_N"/>
</dbReference>
<sequence length="343" mass="37551">YESYKKIISYGSAGNGPAYFKVWYKNGQIKEFGNTKDSRVEAQGRTDVLDWAINKVEDRFGNAINFNYSENNATGEHIPTLIEYTGSTITFNYVPAKQPQNYFIGGSILNNSKLLESVSVKQGDKQNTYYLKYEFKNSTSTALVSQIQRCTSKCMKPTTFKWTESSTGFKPLKYNIPAAAGYLRDTGWQMQLADVNGDGLADAIGQFMGQSTANGIRLAVMLSKGDGTFGPAAQTMPSADGYIRDAGWAMQMADIDGDGLADSVGLFIGTDTDVGIRLAPIIANYNHSHLEKITNGLGHVTKLTYTPLTDKSIFKKSAGSQYPVKDTQPAVYVVSKVEQDNGI</sequence>
<accession>A0A853IA29</accession>
<evidence type="ECO:0000256" key="3">
    <source>
        <dbReference type="ARBA" id="ARBA00023026"/>
    </source>
</evidence>
<evidence type="ECO:0000256" key="1">
    <source>
        <dbReference type="ARBA" id="ARBA00004613"/>
    </source>
</evidence>
<name>A0A853IA29_9GAMM</name>
<gene>
    <name evidence="5" type="ORF">H0A36_29455</name>
</gene>
<evidence type="ECO:0000313" key="5">
    <source>
        <dbReference type="EMBL" id="NYZ70143.1"/>
    </source>
</evidence>
<comment type="caution">
    <text evidence="5">The sequence shown here is derived from an EMBL/GenBank/DDBJ whole genome shotgun (WGS) entry which is preliminary data.</text>
</comment>
<proteinExistence type="predicted"/>
<dbReference type="Pfam" id="PF12256">
    <property type="entry name" value="TcdB_toxin_midN"/>
    <property type="match status" value="1"/>
</dbReference>
<keyword evidence="2" id="KW-0964">Secreted</keyword>